<comment type="caution">
    <text evidence="1">The sequence shown here is derived from an EMBL/GenBank/DDBJ whole genome shotgun (WGS) entry which is preliminary data.</text>
</comment>
<dbReference type="Proteomes" id="UP001163846">
    <property type="component" value="Unassembled WGS sequence"/>
</dbReference>
<accession>A0AA38UKG4</accession>
<name>A0AA38UKG4_9AGAR</name>
<dbReference type="SFLD" id="SFLDS00003">
    <property type="entry name" value="Haloacid_Dehalogenase"/>
    <property type="match status" value="1"/>
</dbReference>
<dbReference type="Gene3D" id="3.40.50.1000">
    <property type="entry name" value="HAD superfamily/HAD-like"/>
    <property type="match status" value="1"/>
</dbReference>
<dbReference type="InterPro" id="IPR023214">
    <property type="entry name" value="HAD_sf"/>
</dbReference>
<dbReference type="PANTHER" id="PTHR46191:SF2">
    <property type="entry name" value="HALOACID DEHALOGENASE-LIKE HYDROLASE DOMAIN-CONTAINING PROTEIN 3"/>
    <property type="match status" value="1"/>
</dbReference>
<proteinExistence type="predicted"/>
<gene>
    <name evidence="1" type="ORF">F5878DRAFT_62208</name>
</gene>
<sequence length="247" mass="28057">MSIRLVTFDALHTLITPRWPIHVQYAMTFEPYLGTLDPNSIKRSFKTALKALQVEKPAYKHGSQNWWAEVIKRTALGAGANPRILDTSLEDIVPRLMNRFSSREGYRIFEDAHPTLRALHKRQIYTAVISNSDSRMRSVLTDLDLPGYTIPIVLSEEEGIEKPAKEIFLRTIERVNSMRGERIRPVQCIHVGDELEADYYGATKAGMRALLLRRMGPDGEGTHVVDGEDLRGVEVVEGLDEVLRYVQ</sequence>
<dbReference type="EMBL" id="MU805948">
    <property type="protein sequence ID" value="KAJ3844680.1"/>
    <property type="molecule type" value="Genomic_DNA"/>
</dbReference>
<dbReference type="InterPro" id="IPR036412">
    <property type="entry name" value="HAD-like_sf"/>
</dbReference>
<evidence type="ECO:0000313" key="2">
    <source>
        <dbReference type="Proteomes" id="UP001163846"/>
    </source>
</evidence>
<dbReference type="AlphaFoldDB" id="A0AA38UKG4"/>
<reference evidence="1" key="1">
    <citation type="submission" date="2022-08" db="EMBL/GenBank/DDBJ databases">
        <authorList>
            <consortium name="DOE Joint Genome Institute"/>
            <person name="Min B."/>
            <person name="Riley R."/>
            <person name="Sierra-Patev S."/>
            <person name="Naranjo-Ortiz M."/>
            <person name="Looney B."/>
            <person name="Konkel Z."/>
            <person name="Slot J.C."/>
            <person name="Sakamoto Y."/>
            <person name="Steenwyk J.L."/>
            <person name="Rokas A."/>
            <person name="Carro J."/>
            <person name="Camarero S."/>
            <person name="Ferreira P."/>
            <person name="Molpeceres G."/>
            <person name="Ruiz-Duenas F.J."/>
            <person name="Serrano A."/>
            <person name="Henrissat B."/>
            <person name="Drula E."/>
            <person name="Hughes K.W."/>
            <person name="Mata J.L."/>
            <person name="Ishikawa N.K."/>
            <person name="Vargas-Isla R."/>
            <person name="Ushijima S."/>
            <person name="Smith C.A."/>
            <person name="Ahrendt S."/>
            <person name="Andreopoulos W."/>
            <person name="He G."/>
            <person name="Labutti K."/>
            <person name="Lipzen A."/>
            <person name="Ng V."/>
            <person name="Sandor L."/>
            <person name="Barry K."/>
            <person name="Martinez A.T."/>
            <person name="Xiao Y."/>
            <person name="Gibbons J.G."/>
            <person name="Terashima K."/>
            <person name="Hibbett D.S."/>
            <person name="Grigoriev I.V."/>
        </authorList>
    </citation>
    <scope>NUCLEOTIDE SEQUENCE</scope>
    <source>
        <strain evidence="1">TFB9207</strain>
    </source>
</reference>
<dbReference type="SFLD" id="SFLDG01129">
    <property type="entry name" value="C1.5:_HAD__Beta-PGM__Phosphata"/>
    <property type="match status" value="1"/>
</dbReference>
<keyword evidence="2" id="KW-1185">Reference proteome</keyword>
<dbReference type="GO" id="GO:0016791">
    <property type="term" value="F:phosphatase activity"/>
    <property type="evidence" value="ECO:0007669"/>
    <property type="project" value="UniProtKB-ARBA"/>
</dbReference>
<dbReference type="PANTHER" id="PTHR46191">
    <property type="match status" value="1"/>
</dbReference>
<dbReference type="InterPro" id="IPR006439">
    <property type="entry name" value="HAD-SF_hydro_IA"/>
</dbReference>
<dbReference type="InterPro" id="IPR044924">
    <property type="entry name" value="HAD-SF_hydro_IA_REG-2-like_cap"/>
</dbReference>
<dbReference type="NCBIfam" id="TIGR01549">
    <property type="entry name" value="HAD-SF-IA-v1"/>
    <property type="match status" value="1"/>
</dbReference>
<dbReference type="SUPFAM" id="SSF56784">
    <property type="entry name" value="HAD-like"/>
    <property type="match status" value="1"/>
</dbReference>
<dbReference type="InterPro" id="IPR051828">
    <property type="entry name" value="HAD-like_hydrolase_domain"/>
</dbReference>
<protein>
    <submittedName>
        <fullName evidence="1">HAD-like domain-containing protein</fullName>
    </submittedName>
</protein>
<dbReference type="GO" id="GO:0005634">
    <property type="term" value="C:nucleus"/>
    <property type="evidence" value="ECO:0007669"/>
    <property type="project" value="TreeGrafter"/>
</dbReference>
<evidence type="ECO:0000313" key="1">
    <source>
        <dbReference type="EMBL" id="KAJ3844680.1"/>
    </source>
</evidence>
<organism evidence="1 2">
    <name type="scientific">Lentinula raphanica</name>
    <dbReference type="NCBI Taxonomy" id="153919"/>
    <lineage>
        <taxon>Eukaryota</taxon>
        <taxon>Fungi</taxon>
        <taxon>Dikarya</taxon>
        <taxon>Basidiomycota</taxon>
        <taxon>Agaricomycotina</taxon>
        <taxon>Agaricomycetes</taxon>
        <taxon>Agaricomycetidae</taxon>
        <taxon>Agaricales</taxon>
        <taxon>Marasmiineae</taxon>
        <taxon>Omphalotaceae</taxon>
        <taxon>Lentinula</taxon>
    </lineage>
</organism>
<dbReference type="Gene3D" id="1.10.150.720">
    <property type="entry name" value="Haloacid dehalogenase-like hydrolase"/>
    <property type="match status" value="1"/>
</dbReference>
<dbReference type="Pfam" id="PF00702">
    <property type="entry name" value="Hydrolase"/>
    <property type="match status" value="1"/>
</dbReference>